<keyword evidence="3" id="KW-1185">Reference proteome</keyword>
<accession>A0ABX2F9P4</accession>
<evidence type="ECO:0000313" key="2">
    <source>
        <dbReference type="EMBL" id="NRN68096.1"/>
    </source>
</evidence>
<protein>
    <submittedName>
        <fullName evidence="2">Immune inhibitor A peptidase M6</fullName>
    </submittedName>
</protein>
<comment type="caution">
    <text evidence="2">The sequence shown here is derived from an EMBL/GenBank/DDBJ whole genome shotgun (WGS) entry which is preliminary data.</text>
</comment>
<sequence length="684" mass="74113">MSPPGRRLLSLMVVTGLGLALASAPAYAAPGRPWPTKEQVLAPIDPQNWENPDAMTWQDLREVPDIDWSDPNRKGSVRTIKAALVLGDYPNEQFAITRARNTDVYNNPRSDLKLDPKEVANFYRDFLNKPQEINHGLTMHGYWMEVSNGRIGVTLDAFGVYRLPGKKHEYGFNEWDQAAGSCPAGDQCNRSLRTDLGGAWRAEQGSDIDGKYDVIFYQTAGNDESSTWQEFGEMKFADCESIPAAFGGPDPTKPRCAKTRYVPWTTWQAAANHWPNASGKSTTQAESSGLGTFSHELSHVFGIADNYNNPYGTPQRRAGAGPWSMLDRGTFNGPGGPHTRYHIPATQGGAAGVQHTLRDKMKLNIVDEANILRLSREALATSGVVVMNVTARAIPMGPAGRTGLTGANIAMNGDKSTGSCKTAEDPLCDGGNYNNYTVEVVDRIGYDSFTPDSGVMLSKTKNADSTPFVWVVDSHPEDIRTVDFVRPDGTKQYMTIGDYRQLSDALFHAGTGSGTKYEYVDSVNRLHFYVIDVNRDAKGVLSYKLAVRSLDGQGPHTRGVSVGRGNPVGRVPAEVATCQFPLRNTGQVRPFTNGHPEDVSAYVDSDVYRLSASVSGNGWSVQLPSEIVTAKAGTTVQVPVNAVRAHGGMPHATVTLTAKSESNPSATSTATCQLSVANTIPPLH</sequence>
<evidence type="ECO:0000256" key="1">
    <source>
        <dbReference type="SAM" id="SignalP"/>
    </source>
</evidence>
<dbReference type="NCBIfam" id="TIGR03296">
    <property type="entry name" value="M6dom_TIGR03296"/>
    <property type="match status" value="1"/>
</dbReference>
<dbReference type="InterPro" id="IPR008757">
    <property type="entry name" value="Peptidase_M6-like_domain"/>
</dbReference>
<dbReference type="Proteomes" id="UP000763557">
    <property type="component" value="Unassembled WGS sequence"/>
</dbReference>
<keyword evidence="1" id="KW-0732">Signal</keyword>
<gene>
    <name evidence="2" type="ORF">GC106_53370</name>
</gene>
<dbReference type="EMBL" id="JAAATY010000018">
    <property type="protein sequence ID" value="NRN68096.1"/>
    <property type="molecule type" value="Genomic_DNA"/>
</dbReference>
<reference evidence="2 3" key="1">
    <citation type="submission" date="2020-01" db="EMBL/GenBank/DDBJ databases">
        <title>Kibdelosporangium persica a novel Actinomycetes from a hot desert in Iran.</title>
        <authorList>
            <person name="Safaei N."/>
            <person name="Zaburannyi N."/>
            <person name="Mueller R."/>
            <person name="Wink J."/>
        </authorList>
    </citation>
    <scope>NUCLEOTIDE SEQUENCE [LARGE SCALE GENOMIC DNA]</scope>
    <source>
        <strain evidence="2 3">4NS15</strain>
    </source>
</reference>
<feature type="signal peptide" evidence="1">
    <location>
        <begin position="1"/>
        <end position="28"/>
    </location>
</feature>
<evidence type="ECO:0000313" key="3">
    <source>
        <dbReference type="Proteomes" id="UP000763557"/>
    </source>
</evidence>
<feature type="chain" id="PRO_5046482898" evidence="1">
    <location>
        <begin position="29"/>
        <end position="684"/>
    </location>
</feature>
<proteinExistence type="predicted"/>
<name>A0ABX2F9P4_9PSEU</name>
<organism evidence="2 3">
    <name type="scientific">Kibdelosporangium persicum</name>
    <dbReference type="NCBI Taxonomy" id="2698649"/>
    <lineage>
        <taxon>Bacteria</taxon>
        <taxon>Bacillati</taxon>
        <taxon>Actinomycetota</taxon>
        <taxon>Actinomycetes</taxon>
        <taxon>Pseudonocardiales</taxon>
        <taxon>Pseudonocardiaceae</taxon>
        <taxon>Kibdelosporangium</taxon>
    </lineage>
</organism>